<dbReference type="PANTHER" id="PTHR43537">
    <property type="entry name" value="TRANSCRIPTIONAL REGULATOR, GNTR FAMILY"/>
    <property type="match status" value="1"/>
</dbReference>
<evidence type="ECO:0000259" key="5">
    <source>
        <dbReference type="PROSITE" id="PS50949"/>
    </source>
</evidence>
<dbReference type="EMBL" id="BJUU01000002">
    <property type="protein sequence ID" value="GEK79086.1"/>
    <property type="molecule type" value="Genomic_DNA"/>
</dbReference>
<proteinExistence type="predicted"/>
<dbReference type="GO" id="GO:0003700">
    <property type="term" value="F:DNA-binding transcription factor activity"/>
    <property type="evidence" value="ECO:0007669"/>
    <property type="project" value="InterPro"/>
</dbReference>
<name>A0AA87RA41_9MICO</name>
<feature type="region of interest" description="Disordered" evidence="4">
    <location>
        <begin position="1"/>
        <end position="31"/>
    </location>
</feature>
<dbReference type="PROSITE" id="PS50949">
    <property type="entry name" value="HTH_GNTR"/>
    <property type="match status" value="1"/>
</dbReference>
<evidence type="ECO:0000256" key="3">
    <source>
        <dbReference type="ARBA" id="ARBA00023163"/>
    </source>
</evidence>
<feature type="compositionally biased region" description="Low complexity" evidence="4">
    <location>
        <begin position="1"/>
        <end position="13"/>
    </location>
</feature>
<dbReference type="InterPro" id="IPR011711">
    <property type="entry name" value="GntR_C"/>
</dbReference>
<organism evidence="6 7">
    <name type="scientific">Agrococcus baldri</name>
    <dbReference type="NCBI Taxonomy" id="153730"/>
    <lineage>
        <taxon>Bacteria</taxon>
        <taxon>Bacillati</taxon>
        <taxon>Actinomycetota</taxon>
        <taxon>Actinomycetes</taxon>
        <taxon>Micrococcales</taxon>
        <taxon>Microbacteriaceae</taxon>
        <taxon>Agrococcus</taxon>
    </lineage>
</organism>
<dbReference type="InterPro" id="IPR036388">
    <property type="entry name" value="WH-like_DNA-bd_sf"/>
</dbReference>
<dbReference type="Gene3D" id="1.10.10.10">
    <property type="entry name" value="Winged helix-like DNA-binding domain superfamily/Winged helix DNA-binding domain"/>
    <property type="match status" value="1"/>
</dbReference>
<dbReference type="AlphaFoldDB" id="A0AA87RA41"/>
<dbReference type="SUPFAM" id="SSF46785">
    <property type="entry name" value="Winged helix' DNA-binding domain"/>
    <property type="match status" value="1"/>
</dbReference>
<dbReference type="Pfam" id="PF00392">
    <property type="entry name" value="GntR"/>
    <property type="match status" value="1"/>
</dbReference>
<evidence type="ECO:0000256" key="1">
    <source>
        <dbReference type="ARBA" id="ARBA00023015"/>
    </source>
</evidence>
<evidence type="ECO:0000313" key="6">
    <source>
        <dbReference type="EMBL" id="GEK79086.1"/>
    </source>
</evidence>
<sequence>MRAAAFSGGARSSKYSEQHSRVEAQVPATKSGQRDAVAVTDALRRAITAGELAPNQRLVEADLTEMFDASRGAVRLALVNLTGEGLVERIQHRGARVRAIPLEEALEIVELRAALESLCAARAAERADDAGIARLVAIGDGMRAAVEEGDAEAYSQGNQALHEAVFELSEMRVAPRIISQLRAQNVRYRIRLAMHRDRPAVSLPEHLAIIDAIAAHDADAAAAAMRAHLTSVLAATREYFG</sequence>
<dbReference type="InterPro" id="IPR008920">
    <property type="entry name" value="TF_FadR/GntR_C"/>
</dbReference>
<dbReference type="Gene3D" id="1.20.120.530">
    <property type="entry name" value="GntR ligand-binding domain-like"/>
    <property type="match status" value="1"/>
</dbReference>
<dbReference type="Proteomes" id="UP000321749">
    <property type="component" value="Unassembled WGS sequence"/>
</dbReference>
<evidence type="ECO:0000313" key="7">
    <source>
        <dbReference type="Proteomes" id="UP000321749"/>
    </source>
</evidence>
<accession>A0AA87RA41</accession>
<dbReference type="InterPro" id="IPR036390">
    <property type="entry name" value="WH_DNA-bd_sf"/>
</dbReference>
<dbReference type="SMART" id="SM00895">
    <property type="entry name" value="FCD"/>
    <property type="match status" value="1"/>
</dbReference>
<evidence type="ECO:0000256" key="2">
    <source>
        <dbReference type="ARBA" id="ARBA00023125"/>
    </source>
</evidence>
<dbReference type="CDD" id="cd07377">
    <property type="entry name" value="WHTH_GntR"/>
    <property type="match status" value="1"/>
</dbReference>
<keyword evidence="2" id="KW-0238">DNA-binding</keyword>
<protein>
    <submittedName>
        <fullName evidence="6">GntR family transcriptional regulator</fullName>
    </submittedName>
</protein>
<keyword evidence="3" id="KW-0804">Transcription</keyword>
<keyword evidence="7" id="KW-1185">Reference proteome</keyword>
<evidence type="ECO:0000256" key="4">
    <source>
        <dbReference type="SAM" id="MobiDB-lite"/>
    </source>
</evidence>
<dbReference type="Pfam" id="PF07729">
    <property type="entry name" value="FCD"/>
    <property type="match status" value="1"/>
</dbReference>
<feature type="domain" description="HTH gntR-type" evidence="5">
    <location>
        <begin position="33"/>
        <end position="100"/>
    </location>
</feature>
<dbReference type="SUPFAM" id="SSF48008">
    <property type="entry name" value="GntR ligand-binding domain-like"/>
    <property type="match status" value="1"/>
</dbReference>
<reference evidence="6 7" key="1">
    <citation type="submission" date="2019-07" db="EMBL/GenBank/DDBJ databases">
        <title>Whole genome shotgun sequence of Agrococcus baldri NBRC 103055.</title>
        <authorList>
            <person name="Hosoyama A."/>
            <person name="Uohara A."/>
            <person name="Ohji S."/>
            <person name="Ichikawa N."/>
        </authorList>
    </citation>
    <scope>NUCLEOTIDE SEQUENCE [LARGE SCALE GENOMIC DNA]</scope>
    <source>
        <strain evidence="6 7">NBRC 103055</strain>
    </source>
</reference>
<dbReference type="SMART" id="SM00345">
    <property type="entry name" value="HTH_GNTR"/>
    <property type="match status" value="1"/>
</dbReference>
<dbReference type="InterPro" id="IPR000524">
    <property type="entry name" value="Tscrpt_reg_HTH_GntR"/>
</dbReference>
<comment type="caution">
    <text evidence="6">The sequence shown here is derived from an EMBL/GenBank/DDBJ whole genome shotgun (WGS) entry which is preliminary data.</text>
</comment>
<gene>
    <name evidence="6" type="ORF">ABA31_04370</name>
</gene>
<keyword evidence="1" id="KW-0805">Transcription regulation</keyword>
<dbReference type="PANTHER" id="PTHR43537:SF5">
    <property type="entry name" value="UXU OPERON TRANSCRIPTIONAL REGULATOR"/>
    <property type="match status" value="1"/>
</dbReference>
<dbReference type="GO" id="GO:0003677">
    <property type="term" value="F:DNA binding"/>
    <property type="evidence" value="ECO:0007669"/>
    <property type="project" value="UniProtKB-KW"/>
</dbReference>